<dbReference type="GO" id="GO:0022857">
    <property type="term" value="F:transmembrane transporter activity"/>
    <property type="evidence" value="ECO:0007669"/>
    <property type="project" value="InterPro"/>
</dbReference>
<keyword evidence="3 6" id="KW-0812">Transmembrane</keyword>
<feature type="transmembrane region" description="Helical" evidence="6">
    <location>
        <begin position="240"/>
        <end position="261"/>
    </location>
</feature>
<dbReference type="Proteomes" id="UP000664534">
    <property type="component" value="Unassembled WGS sequence"/>
</dbReference>
<evidence type="ECO:0000256" key="1">
    <source>
        <dbReference type="ARBA" id="ARBA00004141"/>
    </source>
</evidence>
<sequence length="282" mass="30973">MFGGLLASAIAKMDGVRGLANWRWIFILEGIFTIFVGIASYFLISDFPEDARWLTEDEREFIVARATTNHKETQITTRSLLPFFADLKNVLGGIMYFAFAYFAPTIVKTLGYSAVQTQLHTVPPTAAAFALCLIMAYLSDHTRLRFPFIAFGFAVTIAGLAILMTVQHHFSAQYAGLCLVAMGAFSAGPIVVCWYVMNLQGHVERNIGTAWMISFGNTGGIVATFSFLSKDAPKYHTGYSIVMAFTCLGALAAVLYALLVTRENIKSKATKGETKGSRYYAL</sequence>
<feature type="transmembrane region" description="Helical" evidence="6">
    <location>
        <begin position="80"/>
        <end position="102"/>
    </location>
</feature>
<evidence type="ECO:0000313" key="7">
    <source>
        <dbReference type="EMBL" id="CAF9908316.1"/>
    </source>
</evidence>
<dbReference type="AlphaFoldDB" id="A0A8H3ESW6"/>
<evidence type="ECO:0000256" key="6">
    <source>
        <dbReference type="SAM" id="Phobius"/>
    </source>
</evidence>
<dbReference type="PANTHER" id="PTHR43791">
    <property type="entry name" value="PERMEASE-RELATED"/>
    <property type="match status" value="1"/>
</dbReference>
<gene>
    <name evidence="7" type="ORF">IMSHALPRED_006638</name>
</gene>
<dbReference type="Pfam" id="PF07690">
    <property type="entry name" value="MFS_1"/>
    <property type="match status" value="1"/>
</dbReference>
<proteinExistence type="predicted"/>
<organism evidence="7 8">
    <name type="scientific">Imshaugia aleurites</name>
    <dbReference type="NCBI Taxonomy" id="172621"/>
    <lineage>
        <taxon>Eukaryota</taxon>
        <taxon>Fungi</taxon>
        <taxon>Dikarya</taxon>
        <taxon>Ascomycota</taxon>
        <taxon>Pezizomycotina</taxon>
        <taxon>Lecanoromycetes</taxon>
        <taxon>OSLEUM clade</taxon>
        <taxon>Lecanoromycetidae</taxon>
        <taxon>Lecanorales</taxon>
        <taxon>Lecanorineae</taxon>
        <taxon>Parmeliaceae</taxon>
        <taxon>Imshaugia</taxon>
    </lineage>
</organism>
<accession>A0A8H3ESW6</accession>
<dbReference type="Gene3D" id="1.20.1250.20">
    <property type="entry name" value="MFS general substrate transporter like domains"/>
    <property type="match status" value="2"/>
</dbReference>
<dbReference type="OrthoDB" id="19923at2759"/>
<evidence type="ECO:0000256" key="2">
    <source>
        <dbReference type="ARBA" id="ARBA00022448"/>
    </source>
</evidence>
<evidence type="ECO:0000313" key="8">
    <source>
        <dbReference type="Proteomes" id="UP000664534"/>
    </source>
</evidence>
<keyword evidence="8" id="KW-1185">Reference proteome</keyword>
<feature type="transmembrane region" description="Helical" evidence="6">
    <location>
        <begin position="172"/>
        <end position="197"/>
    </location>
</feature>
<feature type="transmembrane region" description="Helical" evidence="6">
    <location>
        <begin position="209"/>
        <end position="228"/>
    </location>
</feature>
<evidence type="ECO:0000256" key="3">
    <source>
        <dbReference type="ARBA" id="ARBA00022692"/>
    </source>
</evidence>
<feature type="transmembrane region" description="Helical" evidence="6">
    <location>
        <begin position="22"/>
        <end position="44"/>
    </location>
</feature>
<dbReference type="GO" id="GO:0005886">
    <property type="term" value="C:plasma membrane"/>
    <property type="evidence" value="ECO:0007669"/>
    <property type="project" value="TreeGrafter"/>
</dbReference>
<dbReference type="FunFam" id="1.20.1250.20:FF:000013">
    <property type="entry name" value="MFS general substrate transporter"/>
    <property type="match status" value="1"/>
</dbReference>
<dbReference type="EMBL" id="CAJPDT010000004">
    <property type="protein sequence ID" value="CAF9908316.1"/>
    <property type="molecule type" value="Genomic_DNA"/>
</dbReference>
<protein>
    <submittedName>
        <fullName evidence="7">Uncharacterized protein</fullName>
    </submittedName>
</protein>
<keyword evidence="5 6" id="KW-0472">Membrane</keyword>
<evidence type="ECO:0000256" key="5">
    <source>
        <dbReference type="ARBA" id="ARBA00023136"/>
    </source>
</evidence>
<keyword evidence="4 6" id="KW-1133">Transmembrane helix</keyword>
<feature type="transmembrane region" description="Helical" evidence="6">
    <location>
        <begin position="122"/>
        <end position="139"/>
    </location>
</feature>
<feature type="transmembrane region" description="Helical" evidence="6">
    <location>
        <begin position="146"/>
        <end position="166"/>
    </location>
</feature>
<keyword evidence="2" id="KW-0813">Transport</keyword>
<name>A0A8H3ESW6_9LECA</name>
<dbReference type="SUPFAM" id="SSF103473">
    <property type="entry name" value="MFS general substrate transporter"/>
    <property type="match status" value="1"/>
</dbReference>
<dbReference type="PANTHER" id="PTHR43791:SF46">
    <property type="entry name" value="MAJOR FACILITATOR SUPERFAMILY (MFS) PROFILE DOMAIN-CONTAINING PROTEIN-RELATED"/>
    <property type="match status" value="1"/>
</dbReference>
<comment type="subcellular location">
    <subcellularLocation>
        <location evidence="1">Membrane</location>
        <topology evidence="1">Multi-pass membrane protein</topology>
    </subcellularLocation>
</comment>
<dbReference type="InterPro" id="IPR036259">
    <property type="entry name" value="MFS_trans_sf"/>
</dbReference>
<reference evidence="7" key="1">
    <citation type="submission" date="2021-03" db="EMBL/GenBank/DDBJ databases">
        <authorList>
            <person name="Tagirdzhanova G."/>
        </authorList>
    </citation>
    <scope>NUCLEOTIDE SEQUENCE</scope>
</reference>
<dbReference type="InterPro" id="IPR011701">
    <property type="entry name" value="MFS"/>
</dbReference>
<comment type="caution">
    <text evidence="7">The sequence shown here is derived from an EMBL/GenBank/DDBJ whole genome shotgun (WGS) entry which is preliminary data.</text>
</comment>
<evidence type="ECO:0000256" key="4">
    <source>
        <dbReference type="ARBA" id="ARBA00022989"/>
    </source>
</evidence>